<dbReference type="InterPro" id="IPR043129">
    <property type="entry name" value="ATPase_NBD"/>
</dbReference>
<dbReference type="InterPro" id="IPR000600">
    <property type="entry name" value="ROK"/>
</dbReference>
<name>A0A7J3ZMU4_9CREN</name>
<organism evidence="1">
    <name type="scientific">Fervidicoccus fontis</name>
    <dbReference type="NCBI Taxonomy" id="683846"/>
    <lineage>
        <taxon>Archaea</taxon>
        <taxon>Thermoproteota</taxon>
        <taxon>Thermoprotei</taxon>
        <taxon>Fervidicoccales</taxon>
        <taxon>Fervidicoccaceae</taxon>
        <taxon>Fervidicoccus</taxon>
    </lineage>
</organism>
<sequence length="338" mass="36718">MAYQKRSASNPHCNLEEGGRPQSVYVGVDIGASKILVGVSRSPPTIDKKTIRPFPKHGDEFTVSRIVKEMIVSLLEGNREIKGIGVGTIGPLDFKRGVVTGSPNAPIRTFVLKEPLESAFKTRVIVHNDCTAAVWSEAVFGRGRSYSDIGYITISSGVGGGFVLGGRLVTGRRGNAHEVGHIVVDYKSNIKCGCGGTGHWEAIGGGFRIREALKYLVEHEYKGPRTEFAKLCMRGEADYNKLFDYYSRGDFAASALLEIVMKAHAAGIASVIATYDPEVLFLGGSIFLNHKRIFLQALRRYLRSYAVSSSIMTRTCTFGFDSVLVGAIALVYSPPPTC</sequence>
<protein>
    <submittedName>
        <fullName evidence="1">ROK family protein</fullName>
    </submittedName>
</protein>
<dbReference type="PANTHER" id="PTHR18964">
    <property type="entry name" value="ROK (REPRESSOR, ORF, KINASE) FAMILY"/>
    <property type="match status" value="1"/>
</dbReference>
<dbReference type="AlphaFoldDB" id="A0A7J3ZMU4"/>
<dbReference type="Gene3D" id="3.30.420.40">
    <property type="match status" value="2"/>
</dbReference>
<evidence type="ECO:0000313" key="1">
    <source>
        <dbReference type="EMBL" id="HHQ80760.1"/>
    </source>
</evidence>
<dbReference type="EMBL" id="DRZC01000070">
    <property type="protein sequence ID" value="HHQ80760.1"/>
    <property type="molecule type" value="Genomic_DNA"/>
</dbReference>
<accession>A0A7J3ZMU4</accession>
<proteinExistence type="predicted"/>
<dbReference type="GO" id="GO:0009384">
    <property type="term" value="F:N-acylmannosamine kinase activity"/>
    <property type="evidence" value="ECO:0007669"/>
    <property type="project" value="TreeGrafter"/>
</dbReference>
<dbReference type="GO" id="GO:0008761">
    <property type="term" value="F:UDP-N-acetylglucosamine 2-epimerase activity"/>
    <property type="evidence" value="ECO:0007669"/>
    <property type="project" value="TreeGrafter"/>
</dbReference>
<dbReference type="Pfam" id="PF00480">
    <property type="entry name" value="ROK"/>
    <property type="match status" value="1"/>
</dbReference>
<dbReference type="SUPFAM" id="SSF53067">
    <property type="entry name" value="Actin-like ATPase domain"/>
    <property type="match status" value="1"/>
</dbReference>
<reference evidence="1" key="1">
    <citation type="journal article" date="2020" name="mSystems">
        <title>Genome- and Community-Level Interaction Insights into Carbon Utilization and Element Cycling Functions of Hydrothermarchaeota in Hydrothermal Sediment.</title>
        <authorList>
            <person name="Zhou Z."/>
            <person name="Liu Y."/>
            <person name="Xu W."/>
            <person name="Pan J."/>
            <person name="Luo Z.H."/>
            <person name="Li M."/>
        </authorList>
    </citation>
    <scope>NUCLEOTIDE SEQUENCE [LARGE SCALE GENOMIC DNA]</scope>
    <source>
        <strain evidence="1">SpSt-1116</strain>
    </source>
</reference>
<comment type="caution">
    <text evidence="1">The sequence shown here is derived from an EMBL/GenBank/DDBJ whole genome shotgun (WGS) entry which is preliminary data.</text>
</comment>
<dbReference type="PANTHER" id="PTHR18964:SF149">
    <property type="entry name" value="BIFUNCTIONAL UDP-N-ACETYLGLUCOSAMINE 2-EPIMERASE_N-ACETYLMANNOSAMINE KINASE"/>
    <property type="match status" value="1"/>
</dbReference>
<gene>
    <name evidence="1" type="ORF">ENM78_04860</name>
</gene>